<dbReference type="Proteomes" id="UP000215459">
    <property type="component" value="Unassembled WGS sequence"/>
</dbReference>
<gene>
    <name evidence="4" type="ORF">CHM34_03250</name>
</gene>
<organism evidence="4 5">
    <name type="scientific">Paludifilum halophilum</name>
    <dbReference type="NCBI Taxonomy" id="1642702"/>
    <lineage>
        <taxon>Bacteria</taxon>
        <taxon>Bacillati</taxon>
        <taxon>Bacillota</taxon>
        <taxon>Bacilli</taxon>
        <taxon>Bacillales</taxon>
        <taxon>Thermoactinomycetaceae</taxon>
        <taxon>Paludifilum</taxon>
    </lineage>
</organism>
<comment type="similarity">
    <text evidence="1">Belongs to the aldehyde dehydrogenase family.</text>
</comment>
<dbReference type="CDD" id="cd07149">
    <property type="entry name" value="ALDH_y4uC"/>
    <property type="match status" value="1"/>
</dbReference>
<dbReference type="OrthoDB" id="9762913at2"/>
<dbReference type="Gene3D" id="3.40.605.10">
    <property type="entry name" value="Aldehyde Dehydrogenase, Chain A, domain 1"/>
    <property type="match status" value="1"/>
</dbReference>
<comment type="caution">
    <text evidence="4">The sequence shown here is derived from an EMBL/GenBank/DDBJ whole genome shotgun (WGS) entry which is preliminary data.</text>
</comment>
<dbReference type="InterPro" id="IPR016162">
    <property type="entry name" value="Ald_DH_N"/>
</dbReference>
<dbReference type="InterPro" id="IPR015590">
    <property type="entry name" value="Aldehyde_DH_dom"/>
</dbReference>
<sequence length="480" mass="52545">MNAEAAERKYGADEGVLTRRKWIEVRDPQDDSLIRRVPAAGSHEMHQAIEEASQGVRTAEEIPVHQRITILNRAADDVCSRSETFAATIAREGSKTIREARKEVARCVETLRLSAEEARRLQGETIPFDQSPGGEGRLGYYYRFPVGLIGAITPFNDPLNLVAHKVGPALASGNSIILKPSSLTPLSALMLKESLAEAGLPEGLYTVVTGYGGEVGDVLVQHPSVRMLSFTGGVKAGEAITRKAGLKKISMELGSNSPVMVLQDADVEEAVESTASGAFWAAGQNCLGVQRAYIEAPVYEEFVHHFLRHTMAYRVGNKLDEKTDMGPLITEGEAIRVESWVQEALDRGARLLCGGKRDGAFYAPTVLIDVPPDCRIAREEVFGPVVSLYRVENMDDAVREANRYDYGLQAGVFTRDLEKAFEVIRRLEAGGVMVNDSSDFRIDAMPFGGVKSSGLGREGVRFAIREMTETKVVCFRLKHS</sequence>
<dbReference type="GO" id="GO:0008911">
    <property type="term" value="F:lactaldehyde dehydrogenase (NAD+) activity"/>
    <property type="evidence" value="ECO:0007669"/>
    <property type="project" value="TreeGrafter"/>
</dbReference>
<evidence type="ECO:0000256" key="2">
    <source>
        <dbReference type="ARBA" id="ARBA00023002"/>
    </source>
</evidence>
<dbReference type="SUPFAM" id="SSF53720">
    <property type="entry name" value="ALDH-like"/>
    <property type="match status" value="1"/>
</dbReference>
<dbReference type="PANTHER" id="PTHR42991:SF1">
    <property type="entry name" value="ALDEHYDE DEHYDROGENASE"/>
    <property type="match status" value="1"/>
</dbReference>
<evidence type="ECO:0000259" key="3">
    <source>
        <dbReference type="Pfam" id="PF00171"/>
    </source>
</evidence>
<keyword evidence="2" id="KW-0560">Oxidoreductase</keyword>
<dbReference type="AlphaFoldDB" id="A0A235B940"/>
<dbReference type="InterPro" id="IPR051020">
    <property type="entry name" value="ALDH-related_metabolic_enz"/>
</dbReference>
<dbReference type="PANTHER" id="PTHR42991">
    <property type="entry name" value="ALDEHYDE DEHYDROGENASE"/>
    <property type="match status" value="1"/>
</dbReference>
<accession>A0A235B940</accession>
<evidence type="ECO:0000256" key="1">
    <source>
        <dbReference type="ARBA" id="ARBA00009986"/>
    </source>
</evidence>
<dbReference type="EMBL" id="NOWF01000002">
    <property type="protein sequence ID" value="OYD08823.1"/>
    <property type="molecule type" value="Genomic_DNA"/>
</dbReference>
<reference evidence="4 5" key="1">
    <citation type="submission" date="2017-07" db="EMBL/GenBank/DDBJ databases">
        <title>The genome sequence of Paludifilum halophilum highlights mechanisms for microbial adaptation to high salt environemnts.</title>
        <authorList>
            <person name="Belbahri L."/>
        </authorList>
    </citation>
    <scope>NUCLEOTIDE SEQUENCE [LARGE SCALE GENOMIC DNA]</scope>
    <source>
        <strain evidence="4 5">DSM 102817</strain>
    </source>
</reference>
<dbReference type="FunFam" id="3.40.309.10:FF:000009">
    <property type="entry name" value="Aldehyde dehydrogenase A"/>
    <property type="match status" value="1"/>
</dbReference>
<keyword evidence="5" id="KW-1185">Reference proteome</keyword>
<proteinExistence type="inferred from homology"/>
<name>A0A235B940_9BACL</name>
<evidence type="ECO:0000313" key="4">
    <source>
        <dbReference type="EMBL" id="OYD08823.1"/>
    </source>
</evidence>
<feature type="domain" description="Aldehyde dehydrogenase" evidence="3">
    <location>
        <begin position="21"/>
        <end position="473"/>
    </location>
</feature>
<dbReference type="InterPro" id="IPR016161">
    <property type="entry name" value="Ald_DH/histidinol_DH"/>
</dbReference>
<evidence type="ECO:0000313" key="5">
    <source>
        <dbReference type="Proteomes" id="UP000215459"/>
    </source>
</evidence>
<dbReference type="RefSeq" id="WP_094263171.1">
    <property type="nucleotide sequence ID" value="NZ_NOWF01000002.1"/>
</dbReference>
<protein>
    <submittedName>
        <fullName evidence="4">Aldehyde dehydrogenase</fullName>
    </submittedName>
</protein>
<dbReference type="Gene3D" id="3.40.309.10">
    <property type="entry name" value="Aldehyde Dehydrogenase, Chain A, domain 2"/>
    <property type="match status" value="1"/>
</dbReference>
<dbReference type="Pfam" id="PF00171">
    <property type="entry name" value="Aldedh"/>
    <property type="match status" value="1"/>
</dbReference>
<dbReference type="InterPro" id="IPR016163">
    <property type="entry name" value="Ald_DH_C"/>
</dbReference>